<evidence type="ECO:0000259" key="2">
    <source>
        <dbReference type="Pfam" id="PF00535"/>
    </source>
</evidence>
<dbReference type="SUPFAM" id="SSF53448">
    <property type="entry name" value="Nucleotide-diphospho-sugar transferases"/>
    <property type="match status" value="1"/>
</dbReference>
<dbReference type="RefSeq" id="WP_188765959.1">
    <property type="nucleotide sequence ID" value="NZ_BMKK01000004.1"/>
</dbReference>
<accession>A0A917DQ56</accession>
<comment type="caution">
    <text evidence="3">The sequence shown here is derived from an EMBL/GenBank/DDBJ whole genome shotgun (WGS) entry which is preliminary data.</text>
</comment>
<evidence type="ECO:0000313" key="3">
    <source>
        <dbReference type="EMBL" id="GGD56104.1"/>
    </source>
</evidence>
<dbReference type="Gene3D" id="3.90.550.10">
    <property type="entry name" value="Spore Coat Polysaccharide Biosynthesis Protein SpsA, Chain A"/>
    <property type="match status" value="1"/>
</dbReference>
<evidence type="ECO:0000256" key="1">
    <source>
        <dbReference type="SAM" id="Phobius"/>
    </source>
</evidence>
<keyword evidence="4" id="KW-1185">Reference proteome</keyword>
<dbReference type="InterPro" id="IPR001173">
    <property type="entry name" value="Glyco_trans_2-like"/>
</dbReference>
<dbReference type="AlphaFoldDB" id="A0A917DQ56"/>
<keyword evidence="1" id="KW-1133">Transmembrane helix</keyword>
<dbReference type="CDD" id="cd04186">
    <property type="entry name" value="GT_2_like_c"/>
    <property type="match status" value="1"/>
</dbReference>
<dbReference type="EMBL" id="BMKK01000004">
    <property type="protein sequence ID" value="GGD56104.1"/>
    <property type="molecule type" value="Genomic_DNA"/>
</dbReference>
<dbReference type="InterPro" id="IPR029044">
    <property type="entry name" value="Nucleotide-diphossugar_trans"/>
</dbReference>
<keyword evidence="3" id="KW-0808">Transferase</keyword>
<organism evidence="3 4">
    <name type="scientific">Emticicia aquatilis</name>
    <dbReference type="NCBI Taxonomy" id="1537369"/>
    <lineage>
        <taxon>Bacteria</taxon>
        <taxon>Pseudomonadati</taxon>
        <taxon>Bacteroidota</taxon>
        <taxon>Cytophagia</taxon>
        <taxon>Cytophagales</taxon>
        <taxon>Leadbetterellaceae</taxon>
        <taxon>Emticicia</taxon>
    </lineage>
</organism>
<dbReference type="PANTHER" id="PTHR43179">
    <property type="entry name" value="RHAMNOSYLTRANSFERASE WBBL"/>
    <property type="match status" value="1"/>
</dbReference>
<gene>
    <name evidence="3" type="ORF">GCM10011514_20200</name>
</gene>
<dbReference type="GO" id="GO:0016740">
    <property type="term" value="F:transferase activity"/>
    <property type="evidence" value="ECO:0007669"/>
    <property type="project" value="UniProtKB-KW"/>
</dbReference>
<evidence type="ECO:0000313" key="4">
    <source>
        <dbReference type="Proteomes" id="UP000609064"/>
    </source>
</evidence>
<dbReference type="Pfam" id="PF00535">
    <property type="entry name" value="Glycos_transf_2"/>
    <property type="match status" value="1"/>
</dbReference>
<reference evidence="3" key="2">
    <citation type="submission" date="2020-09" db="EMBL/GenBank/DDBJ databases">
        <authorList>
            <person name="Sun Q."/>
            <person name="Zhou Y."/>
        </authorList>
    </citation>
    <scope>NUCLEOTIDE SEQUENCE</scope>
    <source>
        <strain evidence="3">CGMCC 1.15958</strain>
    </source>
</reference>
<keyword evidence="1" id="KW-0812">Transmembrane</keyword>
<protein>
    <submittedName>
        <fullName evidence="3">Glycosyl transferase</fullName>
    </submittedName>
</protein>
<name>A0A917DQ56_9BACT</name>
<feature type="domain" description="Glycosyltransferase 2-like" evidence="2">
    <location>
        <begin position="5"/>
        <end position="181"/>
    </location>
</feature>
<reference evidence="3" key="1">
    <citation type="journal article" date="2014" name="Int. J. Syst. Evol. Microbiol.">
        <title>Complete genome sequence of Corynebacterium casei LMG S-19264T (=DSM 44701T), isolated from a smear-ripened cheese.</title>
        <authorList>
            <consortium name="US DOE Joint Genome Institute (JGI-PGF)"/>
            <person name="Walter F."/>
            <person name="Albersmeier A."/>
            <person name="Kalinowski J."/>
            <person name="Ruckert C."/>
        </authorList>
    </citation>
    <scope>NUCLEOTIDE SEQUENCE</scope>
    <source>
        <strain evidence="3">CGMCC 1.15958</strain>
    </source>
</reference>
<sequence>MVTVSIIIVNYRTPELIVECIKTIKQFTTKVSYEVIVVDNASKGDDEGYIKSFFPETIWLSMNYNAGFARANNAGMRISNGKYLLLLNSDTKLYEPVIDTCVARLEARPDAIAGGAYQVYPDLNPRTFYHTFTFRRDFWIVPPKFRSVLNSLIRQTEYQDPEQVDYIAAAFLMVRREGFEKTGGLDEEFFLYGEDTEWGYRLSKLGKLLVFKDCNIIHEEWGSKPERYDEAQNYTYFNRFDHQIQLSNLVWIRKQFGALHYFLLMLHYWLWVPTFFLMKIVSNAINFKNPFSELENQKKFAHMIGVFSKYFWNILLKKPTFYKISK</sequence>
<feature type="transmembrane region" description="Helical" evidence="1">
    <location>
        <begin position="261"/>
        <end position="280"/>
    </location>
</feature>
<keyword evidence="1" id="KW-0472">Membrane</keyword>
<dbReference type="Proteomes" id="UP000609064">
    <property type="component" value="Unassembled WGS sequence"/>
</dbReference>
<dbReference type="PANTHER" id="PTHR43179:SF7">
    <property type="entry name" value="RHAMNOSYLTRANSFERASE WBBL"/>
    <property type="match status" value="1"/>
</dbReference>
<proteinExistence type="predicted"/>